<evidence type="ECO:0000313" key="1">
    <source>
        <dbReference type="EMBL" id="CAD2179823.1"/>
    </source>
</evidence>
<dbReference type="AlphaFoldDB" id="A0A6V7VY96"/>
<dbReference type="EMBL" id="CAJEWN010000354">
    <property type="protein sequence ID" value="CAD2179823.1"/>
    <property type="molecule type" value="Genomic_DNA"/>
</dbReference>
<organism evidence="1 2">
    <name type="scientific">Meloidogyne enterolobii</name>
    <name type="common">Root-knot nematode worm</name>
    <name type="synonym">Meloidogyne mayaguensis</name>
    <dbReference type="NCBI Taxonomy" id="390850"/>
    <lineage>
        <taxon>Eukaryota</taxon>
        <taxon>Metazoa</taxon>
        <taxon>Ecdysozoa</taxon>
        <taxon>Nematoda</taxon>
        <taxon>Chromadorea</taxon>
        <taxon>Rhabditida</taxon>
        <taxon>Tylenchina</taxon>
        <taxon>Tylenchomorpha</taxon>
        <taxon>Tylenchoidea</taxon>
        <taxon>Meloidogynidae</taxon>
        <taxon>Meloidogyninae</taxon>
        <taxon>Meloidogyne</taxon>
    </lineage>
</organism>
<accession>A0A6V7VY96</accession>
<dbReference type="Proteomes" id="UP000580250">
    <property type="component" value="Unassembled WGS sequence"/>
</dbReference>
<dbReference type="InterPro" id="IPR053164">
    <property type="entry name" value="IS1016-like_transposase"/>
</dbReference>
<evidence type="ECO:0000313" key="2">
    <source>
        <dbReference type="Proteomes" id="UP000580250"/>
    </source>
</evidence>
<dbReference type="PANTHER" id="PTHR47163">
    <property type="entry name" value="DDE_TNP_IS1595 DOMAIN-CONTAINING PROTEIN"/>
    <property type="match status" value="1"/>
</dbReference>
<dbReference type="PANTHER" id="PTHR47163:SF2">
    <property type="entry name" value="SI:DKEY-17M8.2"/>
    <property type="match status" value="1"/>
</dbReference>
<reference evidence="1 2" key="1">
    <citation type="submission" date="2020-08" db="EMBL/GenBank/DDBJ databases">
        <authorList>
            <person name="Koutsovoulos G."/>
            <person name="Danchin GJ E."/>
        </authorList>
    </citation>
    <scope>NUCLEOTIDE SEQUENCE [LARGE SCALE GENOMIC DNA]</scope>
</reference>
<sequence length="92" mass="10822">MSNHGDFVVIQLSHLRVNHSVNFIDPVSGAHTQTIERTWRSAKARNKKQHGTHRQMLDSYLCEFLWREECKNREIDTFDKILDQIIAFMPPS</sequence>
<proteinExistence type="predicted"/>
<dbReference type="OrthoDB" id="5871964at2759"/>
<gene>
    <name evidence="1" type="ORF">MENT_LOCUS31855</name>
</gene>
<name>A0A6V7VY96_MELEN</name>
<comment type="caution">
    <text evidence="1">The sequence shown here is derived from an EMBL/GenBank/DDBJ whole genome shotgun (WGS) entry which is preliminary data.</text>
</comment>
<protein>
    <submittedName>
        <fullName evidence="1">Uncharacterized protein</fullName>
    </submittedName>
</protein>